<keyword evidence="10" id="KW-1185">Reference proteome</keyword>
<evidence type="ECO:0000256" key="1">
    <source>
        <dbReference type="ARBA" id="ARBA00004609"/>
    </source>
</evidence>
<feature type="domain" description="Bifunctional inhibitor/plant lipid transfer protein/seed storage helical" evidence="8">
    <location>
        <begin position="15"/>
        <end position="74"/>
    </location>
</feature>
<organism evidence="9 10">
    <name type="scientific">Dillenia turbinata</name>
    <dbReference type="NCBI Taxonomy" id="194707"/>
    <lineage>
        <taxon>Eukaryota</taxon>
        <taxon>Viridiplantae</taxon>
        <taxon>Streptophyta</taxon>
        <taxon>Embryophyta</taxon>
        <taxon>Tracheophyta</taxon>
        <taxon>Spermatophyta</taxon>
        <taxon>Magnoliopsida</taxon>
        <taxon>eudicotyledons</taxon>
        <taxon>Gunneridae</taxon>
        <taxon>Pentapetalae</taxon>
        <taxon>Dilleniales</taxon>
        <taxon>Dilleniaceae</taxon>
        <taxon>Dillenia</taxon>
    </lineage>
</organism>
<dbReference type="CDD" id="cd00010">
    <property type="entry name" value="AAI_LTSS"/>
    <property type="match status" value="1"/>
</dbReference>
<evidence type="ECO:0000256" key="7">
    <source>
        <dbReference type="SAM" id="SignalP"/>
    </source>
</evidence>
<feature type="non-terminal residue" evidence="9">
    <location>
        <position position="129"/>
    </location>
</feature>
<dbReference type="InterPro" id="IPR043325">
    <property type="entry name" value="LTSS"/>
</dbReference>
<keyword evidence="4" id="KW-0325">Glycoprotein</keyword>
<dbReference type="InterPro" id="IPR016140">
    <property type="entry name" value="Bifunc_inhib/LTP/seed_store"/>
</dbReference>
<name>A0AAN8W4T7_9MAGN</name>
<protein>
    <submittedName>
        <fullName evidence="9">Bifunctional inhibitor/plant lipid transfer protein/seed storage helical domain</fullName>
    </submittedName>
</protein>
<dbReference type="GO" id="GO:0005886">
    <property type="term" value="C:plasma membrane"/>
    <property type="evidence" value="ECO:0007669"/>
    <property type="project" value="UniProtKB-SubCell"/>
</dbReference>
<evidence type="ECO:0000259" key="8">
    <source>
        <dbReference type="Pfam" id="PF14368"/>
    </source>
</evidence>
<dbReference type="GO" id="GO:0098552">
    <property type="term" value="C:side of membrane"/>
    <property type="evidence" value="ECO:0007669"/>
    <property type="project" value="UniProtKB-KW"/>
</dbReference>
<dbReference type="EMBL" id="JBAMMX010000004">
    <property type="protein sequence ID" value="KAK6941572.1"/>
    <property type="molecule type" value="Genomic_DNA"/>
</dbReference>
<evidence type="ECO:0000313" key="9">
    <source>
        <dbReference type="EMBL" id="KAK6941572.1"/>
    </source>
</evidence>
<keyword evidence="3" id="KW-1003">Cell membrane</keyword>
<proteinExistence type="inferred from homology"/>
<evidence type="ECO:0000256" key="5">
    <source>
        <dbReference type="ARBA" id="ARBA00023288"/>
    </source>
</evidence>
<dbReference type="Proteomes" id="UP001370490">
    <property type="component" value="Unassembled WGS sequence"/>
</dbReference>
<accession>A0AAN8W4T7</accession>
<keyword evidence="4" id="KW-0472">Membrane</keyword>
<keyword evidence="4" id="KW-0336">GPI-anchor</keyword>
<comment type="caution">
    <text evidence="9">The sequence shown here is derived from an EMBL/GenBank/DDBJ whole genome shotgun (WGS) entry which is preliminary data.</text>
</comment>
<keyword evidence="7" id="KW-0732">Signal</keyword>
<comment type="similarity">
    <text evidence="2">Belongs to the plant LTP family.</text>
</comment>
<feature type="compositionally biased region" description="Low complexity" evidence="6">
    <location>
        <begin position="93"/>
        <end position="129"/>
    </location>
</feature>
<feature type="region of interest" description="Disordered" evidence="6">
    <location>
        <begin position="83"/>
        <end position="129"/>
    </location>
</feature>
<evidence type="ECO:0000313" key="10">
    <source>
        <dbReference type="Proteomes" id="UP001370490"/>
    </source>
</evidence>
<dbReference type="PANTHER" id="PTHR33044">
    <property type="entry name" value="BIFUNCTIONAL INHIBITOR/LIPID-TRANSFER PROTEIN/SEED STORAGE 2S ALBUMIN SUPERFAMILY PROTEIN-RELATED"/>
    <property type="match status" value="1"/>
</dbReference>
<gene>
    <name evidence="9" type="ORF">RJ641_026949</name>
</gene>
<evidence type="ECO:0000256" key="4">
    <source>
        <dbReference type="ARBA" id="ARBA00022622"/>
    </source>
</evidence>
<reference evidence="9 10" key="1">
    <citation type="submission" date="2023-12" db="EMBL/GenBank/DDBJ databases">
        <title>A high-quality genome assembly for Dillenia turbinata (Dilleniales).</title>
        <authorList>
            <person name="Chanderbali A."/>
        </authorList>
    </citation>
    <scope>NUCLEOTIDE SEQUENCE [LARGE SCALE GENOMIC DNA]</scope>
    <source>
        <strain evidence="9">LSX21</strain>
        <tissue evidence="9">Leaf</tissue>
    </source>
</reference>
<evidence type="ECO:0000256" key="3">
    <source>
        <dbReference type="ARBA" id="ARBA00022475"/>
    </source>
</evidence>
<feature type="chain" id="PRO_5042859601" evidence="7">
    <location>
        <begin position="19"/>
        <end position="129"/>
    </location>
</feature>
<evidence type="ECO:0000256" key="6">
    <source>
        <dbReference type="SAM" id="MobiDB-lite"/>
    </source>
</evidence>
<sequence>MAVNKMLIILHLLVATLATQESCKDTQKVKSSKPKCPCVLIKESSDPSMGLPIKTTLALQMPAACKIDAKVTDCPSILNLPPGSPDAKIFGQADPGSSTSSSTDSPSTSAATSTGSSSSSSASTVSFHL</sequence>
<dbReference type="AlphaFoldDB" id="A0AAN8W4T7"/>
<comment type="subcellular location">
    <subcellularLocation>
        <location evidence="1">Cell membrane</location>
        <topology evidence="1">Lipid-anchor</topology>
        <topology evidence="1">GPI-anchor</topology>
    </subcellularLocation>
</comment>
<dbReference type="Pfam" id="PF14368">
    <property type="entry name" value="LTP_2"/>
    <property type="match status" value="1"/>
</dbReference>
<keyword evidence="5" id="KW-0449">Lipoprotein</keyword>
<feature type="signal peptide" evidence="7">
    <location>
        <begin position="1"/>
        <end position="18"/>
    </location>
</feature>
<evidence type="ECO:0000256" key="2">
    <source>
        <dbReference type="ARBA" id="ARBA00009748"/>
    </source>
</evidence>